<dbReference type="InterPro" id="IPR000960">
    <property type="entry name" value="Flavin_mOase"/>
</dbReference>
<organism evidence="6 7">
    <name type="scientific">Amorphotheca resinae ATCC 22711</name>
    <dbReference type="NCBI Taxonomy" id="857342"/>
    <lineage>
        <taxon>Eukaryota</taxon>
        <taxon>Fungi</taxon>
        <taxon>Dikarya</taxon>
        <taxon>Ascomycota</taxon>
        <taxon>Pezizomycotina</taxon>
        <taxon>Leotiomycetes</taxon>
        <taxon>Helotiales</taxon>
        <taxon>Amorphothecaceae</taxon>
        <taxon>Amorphotheca</taxon>
    </lineage>
</organism>
<dbReference type="SUPFAM" id="SSF51905">
    <property type="entry name" value="FAD/NAD(P)-binding domain"/>
    <property type="match status" value="2"/>
</dbReference>
<dbReference type="GO" id="GO:0004499">
    <property type="term" value="F:N,N-dimethylaniline monooxygenase activity"/>
    <property type="evidence" value="ECO:0007669"/>
    <property type="project" value="InterPro"/>
</dbReference>
<dbReference type="PRINTS" id="PR00419">
    <property type="entry name" value="ADXRDTASE"/>
</dbReference>
<dbReference type="GeneID" id="36573355"/>
<dbReference type="OrthoDB" id="66881at2759"/>
<dbReference type="STRING" id="857342.A0A2T3BC60"/>
<dbReference type="GO" id="GO:0050660">
    <property type="term" value="F:flavin adenine dinucleotide binding"/>
    <property type="evidence" value="ECO:0007669"/>
    <property type="project" value="InterPro"/>
</dbReference>
<evidence type="ECO:0000256" key="5">
    <source>
        <dbReference type="ARBA" id="ARBA00023002"/>
    </source>
</evidence>
<name>A0A2T3BC60_AMORE</name>
<dbReference type="PIRSF" id="PIRSF000332">
    <property type="entry name" value="FMO"/>
    <property type="match status" value="1"/>
</dbReference>
<dbReference type="InParanoid" id="A0A2T3BC60"/>
<reference evidence="6 7" key="1">
    <citation type="journal article" date="2018" name="New Phytol.">
        <title>Comparative genomics and transcriptomics depict ericoid mycorrhizal fungi as versatile saprotrophs and plant mutualists.</title>
        <authorList>
            <person name="Martino E."/>
            <person name="Morin E."/>
            <person name="Grelet G.A."/>
            <person name="Kuo A."/>
            <person name="Kohler A."/>
            <person name="Daghino S."/>
            <person name="Barry K.W."/>
            <person name="Cichocki N."/>
            <person name="Clum A."/>
            <person name="Dockter R.B."/>
            <person name="Hainaut M."/>
            <person name="Kuo R.C."/>
            <person name="LaButti K."/>
            <person name="Lindahl B.D."/>
            <person name="Lindquist E.A."/>
            <person name="Lipzen A."/>
            <person name="Khouja H.R."/>
            <person name="Magnuson J."/>
            <person name="Murat C."/>
            <person name="Ohm R.A."/>
            <person name="Singer S.W."/>
            <person name="Spatafora J.W."/>
            <person name="Wang M."/>
            <person name="Veneault-Fourrey C."/>
            <person name="Henrissat B."/>
            <person name="Grigoriev I.V."/>
            <person name="Martin F.M."/>
            <person name="Perotto S."/>
        </authorList>
    </citation>
    <scope>NUCLEOTIDE SEQUENCE [LARGE SCALE GENOMIC DNA]</scope>
    <source>
        <strain evidence="6 7">ATCC 22711</strain>
    </source>
</reference>
<dbReference type="Pfam" id="PF00743">
    <property type="entry name" value="FMO-like"/>
    <property type="match status" value="2"/>
</dbReference>
<gene>
    <name evidence="6" type="ORF">M430DRAFT_25652</name>
</gene>
<evidence type="ECO:0008006" key="8">
    <source>
        <dbReference type="Google" id="ProtNLM"/>
    </source>
</evidence>
<keyword evidence="4" id="KW-0521">NADP</keyword>
<evidence type="ECO:0000256" key="1">
    <source>
        <dbReference type="ARBA" id="ARBA00009183"/>
    </source>
</evidence>
<dbReference type="RefSeq" id="XP_024724514.1">
    <property type="nucleotide sequence ID" value="XM_024865274.1"/>
</dbReference>
<evidence type="ECO:0000256" key="4">
    <source>
        <dbReference type="ARBA" id="ARBA00022857"/>
    </source>
</evidence>
<dbReference type="PANTHER" id="PTHR23023">
    <property type="entry name" value="DIMETHYLANILINE MONOOXYGENASE"/>
    <property type="match status" value="1"/>
</dbReference>
<accession>A0A2T3BC60</accession>
<dbReference type="Pfam" id="PF13450">
    <property type="entry name" value="NAD_binding_8"/>
    <property type="match status" value="1"/>
</dbReference>
<dbReference type="FunCoup" id="A0A2T3BC60">
    <property type="interactions" value="617"/>
</dbReference>
<comment type="similarity">
    <text evidence="1">Belongs to the FMO family.</text>
</comment>
<dbReference type="InterPro" id="IPR036188">
    <property type="entry name" value="FAD/NAD-bd_sf"/>
</dbReference>
<keyword evidence="5" id="KW-0560">Oxidoreductase</keyword>
<evidence type="ECO:0000256" key="2">
    <source>
        <dbReference type="ARBA" id="ARBA00022630"/>
    </source>
</evidence>
<protein>
    <recommendedName>
        <fullName evidence="8">FAD dependent oxidoreductase domain-containing protein</fullName>
    </recommendedName>
</protein>
<keyword evidence="2" id="KW-0285">Flavoprotein</keyword>
<proteinExistence type="inferred from homology"/>
<dbReference type="AlphaFoldDB" id="A0A2T3BC60"/>
<keyword evidence="3" id="KW-0274">FAD</keyword>
<dbReference type="Gene3D" id="3.50.50.60">
    <property type="entry name" value="FAD/NAD(P)-binding domain"/>
    <property type="match status" value="2"/>
</dbReference>
<dbReference type="GO" id="GO:0050661">
    <property type="term" value="F:NADP binding"/>
    <property type="evidence" value="ECO:0007669"/>
    <property type="project" value="InterPro"/>
</dbReference>
<sequence>MPFKASRCAVIGAGVSGLTSAKHLKAAGVEVVVYERSSVSGGVWSYTERRPLEPSYPALRPSVADFVADPDAKVSIQKSPVDEQNGAQVDPQVTEDIDLVHAPPGPAYDGLKNNIPTPLQELKGHPWKEGTEDFVNVRVIGEYLQSFSKTFDVEPLIKFNTRVEELEKVEGGKKWRVRSSTLIIDGPEKGRKIREVERQEFDAVVVANGHYHACRVPDIPGLKEWKAAWPSRVQHSKGYRTPNDFKDQNVLLIGGGVSSTDIAKEIAPIAGKVYQSARESPFRLPLSFLPPSAERVADIASFAIPTSPQDIPGEVVLTDGRILTGIDRVVVCTGYHITYPFLPSLHNDFLAREAAGEEILVTDGTQVHNLHKDIFYIPDPTLAFVGIPFFSATFTLFEIQAIVVSKVLSGQAWVPSKEEMRKEYRERVEKKGYGRAFHSVMNEEVEYVADLVAWVNAQAEATGGEKMEGHTEKWLAQNQARLVRMKEAFNENGTSPKPEATA</sequence>
<dbReference type="EMBL" id="KZ679007">
    <property type="protein sequence ID" value="PSS25915.1"/>
    <property type="molecule type" value="Genomic_DNA"/>
</dbReference>
<dbReference type="Proteomes" id="UP000241818">
    <property type="component" value="Unassembled WGS sequence"/>
</dbReference>
<evidence type="ECO:0000256" key="3">
    <source>
        <dbReference type="ARBA" id="ARBA00022827"/>
    </source>
</evidence>
<evidence type="ECO:0000313" key="7">
    <source>
        <dbReference type="Proteomes" id="UP000241818"/>
    </source>
</evidence>
<keyword evidence="7" id="KW-1185">Reference proteome</keyword>
<dbReference type="InterPro" id="IPR050346">
    <property type="entry name" value="FMO-like"/>
</dbReference>
<dbReference type="InterPro" id="IPR020946">
    <property type="entry name" value="Flavin_mOase-like"/>
</dbReference>
<evidence type="ECO:0000313" key="6">
    <source>
        <dbReference type="EMBL" id="PSS25915.1"/>
    </source>
</evidence>